<evidence type="ECO:0000313" key="2">
    <source>
        <dbReference type="EMBL" id="BCB79139.1"/>
    </source>
</evidence>
<dbReference type="Proteomes" id="UP000502508">
    <property type="component" value="Chromosome"/>
</dbReference>
<evidence type="ECO:0000256" key="1">
    <source>
        <dbReference type="SAM" id="Phobius"/>
    </source>
</evidence>
<gene>
    <name evidence="2" type="ORF">Pflav_055490</name>
</gene>
<feature type="transmembrane region" description="Helical" evidence="1">
    <location>
        <begin position="48"/>
        <end position="67"/>
    </location>
</feature>
<name>A0A6F8XZC2_9ACTN</name>
<evidence type="ECO:0000313" key="3">
    <source>
        <dbReference type="Proteomes" id="UP000502508"/>
    </source>
</evidence>
<sequence length="100" mass="10742">MVRRSPDGDDDDPDVRAQWREVGRLLVSALAWALYAVGWLVAKSLRGAGAVLGWLLFAAGYAGARALRPALIWCRVAVRLGWHAGLKPGRPGAGPRRAGE</sequence>
<feature type="transmembrane region" description="Helical" evidence="1">
    <location>
        <begin position="25"/>
        <end position="42"/>
    </location>
</feature>
<dbReference type="AlphaFoldDB" id="A0A6F8XZC2"/>
<organism evidence="2 3">
    <name type="scientific">Phytohabitans flavus</name>
    <dbReference type="NCBI Taxonomy" id="1076124"/>
    <lineage>
        <taxon>Bacteria</taxon>
        <taxon>Bacillati</taxon>
        <taxon>Actinomycetota</taxon>
        <taxon>Actinomycetes</taxon>
        <taxon>Micromonosporales</taxon>
        <taxon>Micromonosporaceae</taxon>
    </lineage>
</organism>
<keyword evidence="1" id="KW-0472">Membrane</keyword>
<keyword evidence="1" id="KW-0812">Transmembrane</keyword>
<keyword evidence="3" id="KW-1185">Reference proteome</keyword>
<dbReference type="EMBL" id="AP022870">
    <property type="protein sequence ID" value="BCB79139.1"/>
    <property type="molecule type" value="Genomic_DNA"/>
</dbReference>
<accession>A0A6F8XZC2</accession>
<reference evidence="2 3" key="1">
    <citation type="submission" date="2020-03" db="EMBL/GenBank/DDBJ databases">
        <title>Whole genome shotgun sequence of Phytohabitans flavus NBRC 107702.</title>
        <authorList>
            <person name="Komaki H."/>
            <person name="Tamura T."/>
        </authorList>
    </citation>
    <scope>NUCLEOTIDE SEQUENCE [LARGE SCALE GENOMIC DNA]</scope>
    <source>
        <strain evidence="2 3">NBRC 107702</strain>
    </source>
</reference>
<proteinExistence type="predicted"/>
<protein>
    <submittedName>
        <fullName evidence="2">Uncharacterized protein</fullName>
    </submittedName>
</protein>
<reference evidence="2 3" key="2">
    <citation type="submission" date="2020-03" db="EMBL/GenBank/DDBJ databases">
        <authorList>
            <person name="Ichikawa N."/>
            <person name="Kimura A."/>
            <person name="Kitahashi Y."/>
            <person name="Uohara A."/>
        </authorList>
    </citation>
    <scope>NUCLEOTIDE SEQUENCE [LARGE SCALE GENOMIC DNA]</scope>
    <source>
        <strain evidence="2 3">NBRC 107702</strain>
    </source>
</reference>
<keyword evidence="1" id="KW-1133">Transmembrane helix</keyword>
<dbReference type="KEGG" id="pfla:Pflav_055490"/>